<evidence type="ECO:0000256" key="2">
    <source>
        <dbReference type="SAM" id="Phobius"/>
    </source>
</evidence>
<keyword evidence="2" id="KW-0812">Transmembrane</keyword>
<gene>
    <name evidence="4" type="ORF">EHAR0213_LOCUS1825</name>
</gene>
<feature type="compositionally biased region" description="Acidic residues" evidence="1">
    <location>
        <begin position="112"/>
        <end position="127"/>
    </location>
</feature>
<protein>
    <submittedName>
        <fullName evidence="4">Uncharacterized protein</fullName>
    </submittedName>
</protein>
<organism evidence="4">
    <name type="scientific">Euplotes harpa</name>
    <dbReference type="NCBI Taxonomy" id="151035"/>
    <lineage>
        <taxon>Eukaryota</taxon>
        <taxon>Sar</taxon>
        <taxon>Alveolata</taxon>
        <taxon>Ciliophora</taxon>
        <taxon>Intramacronucleata</taxon>
        <taxon>Spirotrichea</taxon>
        <taxon>Hypotrichia</taxon>
        <taxon>Euplotida</taxon>
        <taxon>Euplotidae</taxon>
        <taxon>Euplotes</taxon>
    </lineage>
</organism>
<sequence length="127" mass="14080">MLVAFVLAWLLPCAFCASESMGAAPGTVLHAEGKNTQLVTALVFVGMFLLVLLYAFIDCWCSRSKSKKRANDEGNSEEAREPDYDEDIKEETNKPKGLSRRTVTSKKPSAVDSEESKDEVEKDEEDD</sequence>
<feature type="chain" id="PRO_5030538197" evidence="3">
    <location>
        <begin position="17"/>
        <end position="127"/>
    </location>
</feature>
<feature type="compositionally biased region" description="Basic and acidic residues" evidence="1">
    <location>
        <begin position="69"/>
        <end position="82"/>
    </location>
</feature>
<accession>A0A7S3J136</accession>
<dbReference type="AlphaFoldDB" id="A0A7S3J136"/>
<evidence type="ECO:0000256" key="1">
    <source>
        <dbReference type="SAM" id="MobiDB-lite"/>
    </source>
</evidence>
<keyword evidence="2" id="KW-1133">Transmembrane helix</keyword>
<proteinExistence type="predicted"/>
<reference evidence="4" key="1">
    <citation type="submission" date="2021-01" db="EMBL/GenBank/DDBJ databases">
        <authorList>
            <person name="Corre E."/>
            <person name="Pelletier E."/>
            <person name="Niang G."/>
            <person name="Scheremetjew M."/>
            <person name="Finn R."/>
            <person name="Kale V."/>
            <person name="Holt S."/>
            <person name="Cochrane G."/>
            <person name="Meng A."/>
            <person name="Brown T."/>
            <person name="Cohen L."/>
        </authorList>
    </citation>
    <scope>NUCLEOTIDE SEQUENCE</scope>
    <source>
        <strain evidence="4">FSP1.4</strain>
    </source>
</reference>
<dbReference type="EMBL" id="HBII01003963">
    <property type="protein sequence ID" value="CAE0342918.1"/>
    <property type="molecule type" value="Transcribed_RNA"/>
</dbReference>
<keyword evidence="2" id="KW-0472">Membrane</keyword>
<feature type="region of interest" description="Disordered" evidence="1">
    <location>
        <begin position="65"/>
        <end position="127"/>
    </location>
</feature>
<name>A0A7S3J136_9SPIT</name>
<feature type="signal peptide" evidence="3">
    <location>
        <begin position="1"/>
        <end position="16"/>
    </location>
</feature>
<evidence type="ECO:0000313" key="4">
    <source>
        <dbReference type="EMBL" id="CAE0342918.1"/>
    </source>
</evidence>
<evidence type="ECO:0000256" key="3">
    <source>
        <dbReference type="SAM" id="SignalP"/>
    </source>
</evidence>
<keyword evidence="3" id="KW-0732">Signal</keyword>
<feature type="transmembrane region" description="Helical" evidence="2">
    <location>
        <begin position="38"/>
        <end position="61"/>
    </location>
</feature>